<evidence type="ECO:0000313" key="3">
    <source>
        <dbReference type="EMBL" id="KAH3886039.1"/>
    </source>
</evidence>
<dbReference type="Proteomes" id="UP000828390">
    <property type="component" value="Unassembled WGS sequence"/>
</dbReference>
<feature type="chain" id="PRO_5038767689" evidence="2">
    <location>
        <begin position="23"/>
        <end position="164"/>
    </location>
</feature>
<organism evidence="3 4">
    <name type="scientific">Dreissena polymorpha</name>
    <name type="common">Zebra mussel</name>
    <name type="synonym">Mytilus polymorpha</name>
    <dbReference type="NCBI Taxonomy" id="45954"/>
    <lineage>
        <taxon>Eukaryota</taxon>
        <taxon>Metazoa</taxon>
        <taxon>Spiralia</taxon>
        <taxon>Lophotrochozoa</taxon>
        <taxon>Mollusca</taxon>
        <taxon>Bivalvia</taxon>
        <taxon>Autobranchia</taxon>
        <taxon>Heteroconchia</taxon>
        <taxon>Euheterodonta</taxon>
        <taxon>Imparidentia</taxon>
        <taxon>Neoheterodontei</taxon>
        <taxon>Myida</taxon>
        <taxon>Dreissenoidea</taxon>
        <taxon>Dreissenidae</taxon>
        <taxon>Dreissena</taxon>
    </lineage>
</organism>
<proteinExistence type="predicted"/>
<feature type="compositionally biased region" description="Basic and acidic residues" evidence="1">
    <location>
        <begin position="113"/>
        <end position="126"/>
    </location>
</feature>
<protein>
    <submittedName>
        <fullName evidence="3">Uncharacterized protein</fullName>
    </submittedName>
</protein>
<feature type="compositionally biased region" description="Basic and acidic residues" evidence="1">
    <location>
        <begin position="69"/>
        <end position="96"/>
    </location>
</feature>
<reference evidence="3" key="2">
    <citation type="submission" date="2020-11" db="EMBL/GenBank/DDBJ databases">
        <authorList>
            <person name="McCartney M.A."/>
            <person name="Auch B."/>
            <person name="Kono T."/>
            <person name="Mallez S."/>
            <person name="Becker A."/>
            <person name="Gohl D.M."/>
            <person name="Silverstein K.A.T."/>
            <person name="Koren S."/>
            <person name="Bechman K.B."/>
            <person name="Herman A."/>
            <person name="Abrahante J.E."/>
            <person name="Garbe J."/>
        </authorList>
    </citation>
    <scope>NUCLEOTIDE SEQUENCE</scope>
    <source>
        <strain evidence="3">Duluth1</strain>
        <tissue evidence="3">Whole animal</tissue>
    </source>
</reference>
<reference evidence="3" key="1">
    <citation type="journal article" date="2019" name="bioRxiv">
        <title>The Genome of the Zebra Mussel, Dreissena polymorpha: A Resource for Invasive Species Research.</title>
        <authorList>
            <person name="McCartney M.A."/>
            <person name="Auch B."/>
            <person name="Kono T."/>
            <person name="Mallez S."/>
            <person name="Zhang Y."/>
            <person name="Obille A."/>
            <person name="Becker A."/>
            <person name="Abrahante J.E."/>
            <person name="Garbe J."/>
            <person name="Badalamenti J.P."/>
            <person name="Herman A."/>
            <person name="Mangelson H."/>
            <person name="Liachko I."/>
            <person name="Sullivan S."/>
            <person name="Sone E.D."/>
            <person name="Koren S."/>
            <person name="Silverstein K.A.T."/>
            <person name="Beckman K.B."/>
            <person name="Gohl D.M."/>
        </authorList>
    </citation>
    <scope>NUCLEOTIDE SEQUENCE</scope>
    <source>
        <strain evidence="3">Duluth1</strain>
        <tissue evidence="3">Whole animal</tissue>
    </source>
</reference>
<feature type="signal peptide" evidence="2">
    <location>
        <begin position="1"/>
        <end position="22"/>
    </location>
</feature>
<gene>
    <name evidence="3" type="ORF">DPMN_010040</name>
</gene>
<accession>A0A9D4N2E1</accession>
<keyword evidence="2" id="KW-0732">Signal</keyword>
<dbReference type="AlphaFoldDB" id="A0A9D4N2E1"/>
<evidence type="ECO:0000256" key="1">
    <source>
        <dbReference type="SAM" id="MobiDB-lite"/>
    </source>
</evidence>
<evidence type="ECO:0000256" key="2">
    <source>
        <dbReference type="SAM" id="SignalP"/>
    </source>
</evidence>
<sequence length="164" mass="18919">MNSVARALICVTFTVLAAQIQGLPSRQRAVNRGSSGSGIWNSVLARALLLRQLSNVITRSQAASNTRQHRSEFEDSRENERDDDSRDDVFDDDRRVVNRNSWGNARDDDDSRDNDYRQPRVERMRYTVESLRGAVEDSDESDDRDNSRNNVNTSNDFWSSYVRW</sequence>
<comment type="caution">
    <text evidence="3">The sequence shown here is derived from an EMBL/GenBank/DDBJ whole genome shotgun (WGS) entry which is preliminary data.</text>
</comment>
<name>A0A9D4N2E1_DREPO</name>
<dbReference type="EMBL" id="JAIWYP010000001">
    <property type="protein sequence ID" value="KAH3886039.1"/>
    <property type="molecule type" value="Genomic_DNA"/>
</dbReference>
<keyword evidence="4" id="KW-1185">Reference proteome</keyword>
<feature type="region of interest" description="Disordered" evidence="1">
    <location>
        <begin position="59"/>
        <end position="152"/>
    </location>
</feature>
<evidence type="ECO:0000313" key="4">
    <source>
        <dbReference type="Proteomes" id="UP000828390"/>
    </source>
</evidence>